<organism evidence="2 3">
    <name type="scientific">Cyphellophora europaea (strain CBS 101466)</name>
    <name type="common">Phialophora europaea</name>
    <dbReference type="NCBI Taxonomy" id="1220924"/>
    <lineage>
        <taxon>Eukaryota</taxon>
        <taxon>Fungi</taxon>
        <taxon>Dikarya</taxon>
        <taxon>Ascomycota</taxon>
        <taxon>Pezizomycotina</taxon>
        <taxon>Eurotiomycetes</taxon>
        <taxon>Chaetothyriomycetidae</taxon>
        <taxon>Chaetothyriales</taxon>
        <taxon>Cyphellophoraceae</taxon>
        <taxon>Cyphellophora</taxon>
    </lineage>
</organism>
<proteinExistence type="predicted"/>
<reference evidence="2 3" key="1">
    <citation type="submission" date="2013-03" db="EMBL/GenBank/DDBJ databases">
        <title>The Genome Sequence of Phialophora europaea CBS 101466.</title>
        <authorList>
            <consortium name="The Broad Institute Genomics Platform"/>
            <person name="Cuomo C."/>
            <person name="de Hoog S."/>
            <person name="Gorbushina A."/>
            <person name="Walker B."/>
            <person name="Young S.K."/>
            <person name="Zeng Q."/>
            <person name="Gargeya S."/>
            <person name="Fitzgerald M."/>
            <person name="Haas B."/>
            <person name="Abouelleil A."/>
            <person name="Allen A.W."/>
            <person name="Alvarado L."/>
            <person name="Arachchi H.M."/>
            <person name="Berlin A.M."/>
            <person name="Chapman S.B."/>
            <person name="Gainer-Dewar J."/>
            <person name="Goldberg J."/>
            <person name="Griggs A."/>
            <person name="Gujja S."/>
            <person name="Hansen M."/>
            <person name="Howarth C."/>
            <person name="Imamovic A."/>
            <person name="Ireland A."/>
            <person name="Larimer J."/>
            <person name="McCowan C."/>
            <person name="Murphy C."/>
            <person name="Pearson M."/>
            <person name="Poon T.W."/>
            <person name="Priest M."/>
            <person name="Roberts A."/>
            <person name="Saif S."/>
            <person name="Shea T."/>
            <person name="Sisk P."/>
            <person name="Sykes S."/>
            <person name="Wortman J."/>
            <person name="Nusbaum C."/>
            <person name="Birren B."/>
        </authorList>
    </citation>
    <scope>NUCLEOTIDE SEQUENCE [LARGE SCALE GENOMIC DNA]</scope>
    <source>
        <strain evidence="2 3">CBS 101466</strain>
    </source>
</reference>
<sequence>MYDWAYVPTKGNYLWTVAADTSQPRTSQQTYLMRFDRTAKTWFTVGSFGVLVNTGTNTWGAVYASADGFLYGSENNSGRIFRFNVTSVQATSLATGPGTSVNDGAHWYVMMLDIFCAEYENF</sequence>
<evidence type="ECO:0000313" key="2">
    <source>
        <dbReference type="EMBL" id="ETN44101.1"/>
    </source>
</evidence>
<gene>
    <name evidence="2" type="ORF">HMPREF1541_10651</name>
</gene>
<dbReference type="HOGENOM" id="CLU_143027_0_0_1"/>
<dbReference type="Pfam" id="PF21959">
    <property type="entry name" value="DUF6923"/>
    <property type="match status" value="1"/>
</dbReference>
<dbReference type="GeneID" id="19977990"/>
<dbReference type="InParanoid" id="W2S5W0"/>
<dbReference type="VEuPathDB" id="FungiDB:HMPREF1541_10651"/>
<dbReference type="RefSeq" id="XP_008713543.1">
    <property type="nucleotide sequence ID" value="XM_008715321.1"/>
</dbReference>
<accession>W2S5W0</accession>
<feature type="domain" description="DUF6923" evidence="1">
    <location>
        <begin position="3"/>
        <end position="106"/>
    </location>
</feature>
<evidence type="ECO:0000313" key="3">
    <source>
        <dbReference type="Proteomes" id="UP000030752"/>
    </source>
</evidence>
<evidence type="ECO:0000259" key="1">
    <source>
        <dbReference type="Pfam" id="PF21959"/>
    </source>
</evidence>
<dbReference type="OrthoDB" id="4405280at2759"/>
<dbReference type="Proteomes" id="UP000030752">
    <property type="component" value="Unassembled WGS sequence"/>
</dbReference>
<dbReference type="InterPro" id="IPR054215">
    <property type="entry name" value="DUF6923"/>
</dbReference>
<dbReference type="STRING" id="1220924.W2S5W0"/>
<protein>
    <recommendedName>
        <fullName evidence="1">DUF6923 domain-containing protein</fullName>
    </recommendedName>
</protein>
<dbReference type="AlphaFoldDB" id="W2S5W0"/>
<dbReference type="SUPFAM" id="SSF101898">
    <property type="entry name" value="NHL repeat"/>
    <property type="match status" value="1"/>
</dbReference>
<keyword evidence="3" id="KW-1185">Reference proteome</keyword>
<name>W2S5W0_CYPE1</name>
<dbReference type="EMBL" id="KI635846">
    <property type="protein sequence ID" value="ETN44101.1"/>
    <property type="molecule type" value="Genomic_DNA"/>
</dbReference>